<dbReference type="Gene3D" id="2.160.20.10">
    <property type="entry name" value="Single-stranded right-handed beta-helix, Pectin lyase-like"/>
    <property type="match status" value="2"/>
</dbReference>
<sequence>MPVSNCCVSFFDFGAVGDGVADDTLALQAALASGESRVTGLGHSFRVTGTLTLTAGIEIVDADIIFELAQMPASSVVVPLFQAAGTRTVQSLLTANASASAATVTVADGSQFPVGSYVMLAQNKLWDMLDPPKGATYGEMHRVKAVAGNQVTLDEPVLYAATVAEGARLERLDFLAGITLRNVSASGQGLGYNQIGVDLSVCRDILIEGCSFDLFAHSGITIGTSAHFQVLRSQVTRGRRPGFSYGVAIQHGSHWGNVTDCFFSDLRHGVSIGGSQGVCRQIVIKGNNCYGCVEAGLDSHPAGDYIVFANNTLFQEGGTDGMTIQCNNVQVSGNMIRGSLRHGILYQACSAGEIWTGTIEGNTIVNAGALDPDSTQVGILCQQRGAIAYRGLIVANNIVTGGWHDSLLVETIAGPLQYLTITGNNFILPTRDGIHLKTAGGHSIWFGTITGNAIRATRYNIHLEAGESPEIQYFAVTGNTASTGQKAILGVNTNRIAAVGNVAAVSGSGGITVAGANSVMADNVIS</sequence>
<dbReference type="Pfam" id="PF24149">
    <property type="entry name" value="K1-lyase_Rider"/>
    <property type="match status" value="1"/>
</dbReference>
<dbReference type="Proteomes" id="UP001597295">
    <property type="component" value="Unassembled WGS sequence"/>
</dbReference>
<dbReference type="InterPro" id="IPR039448">
    <property type="entry name" value="Beta_helix"/>
</dbReference>
<dbReference type="SMART" id="SM00710">
    <property type="entry name" value="PbH1"/>
    <property type="match status" value="8"/>
</dbReference>
<proteinExistence type="predicted"/>
<reference evidence="4" key="1">
    <citation type="journal article" date="2019" name="Int. J. Syst. Evol. Microbiol.">
        <title>The Global Catalogue of Microorganisms (GCM) 10K type strain sequencing project: providing services to taxonomists for standard genome sequencing and annotation.</title>
        <authorList>
            <consortium name="The Broad Institute Genomics Platform"/>
            <consortium name="The Broad Institute Genome Sequencing Center for Infectious Disease"/>
            <person name="Wu L."/>
            <person name="Ma J."/>
        </authorList>
    </citation>
    <scope>NUCLEOTIDE SEQUENCE [LARGE SCALE GENOMIC DNA]</scope>
    <source>
        <strain evidence="4">CGMCC 1.19062</strain>
    </source>
</reference>
<dbReference type="SUPFAM" id="SSF51126">
    <property type="entry name" value="Pectin lyase-like"/>
    <property type="match status" value="2"/>
</dbReference>
<dbReference type="EMBL" id="JBHUIP010000003">
    <property type="protein sequence ID" value="MFD2261727.1"/>
    <property type="molecule type" value="Genomic_DNA"/>
</dbReference>
<evidence type="ECO:0000259" key="2">
    <source>
        <dbReference type="Pfam" id="PF24149"/>
    </source>
</evidence>
<gene>
    <name evidence="3" type="ORF">ACFSM5_02430</name>
</gene>
<keyword evidence="4" id="KW-1185">Reference proteome</keyword>
<dbReference type="Pfam" id="PF13229">
    <property type="entry name" value="Beta_helix"/>
    <property type="match status" value="1"/>
</dbReference>
<dbReference type="InterPro" id="IPR006626">
    <property type="entry name" value="PbH1"/>
</dbReference>
<evidence type="ECO:0000313" key="3">
    <source>
        <dbReference type="EMBL" id="MFD2261727.1"/>
    </source>
</evidence>
<organism evidence="3 4">
    <name type="scientific">Lacibacterium aquatile</name>
    <dbReference type="NCBI Taxonomy" id="1168082"/>
    <lineage>
        <taxon>Bacteria</taxon>
        <taxon>Pseudomonadati</taxon>
        <taxon>Pseudomonadota</taxon>
        <taxon>Alphaproteobacteria</taxon>
        <taxon>Rhodospirillales</taxon>
        <taxon>Rhodospirillaceae</taxon>
    </lineage>
</organism>
<evidence type="ECO:0000313" key="4">
    <source>
        <dbReference type="Proteomes" id="UP001597295"/>
    </source>
</evidence>
<name>A0ABW5DKY5_9PROT</name>
<protein>
    <submittedName>
        <fullName evidence="3">NosD domain-containing protein</fullName>
    </submittedName>
</protein>
<comment type="caution">
    <text evidence="3">The sequence shown here is derived from an EMBL/GenBank/DDBJ whole genome shotgun (WGS) entry which is preliminary data.</text>
</comment>
<feature type="domain" description="K1 capsule-specific polysaccharide lyase Rider" evidence="2">
    <location>
        <begin position="93"/>
        <end position="169"/>
    </location>
</feature>
<dbReference type="InterPro" id="IPR011050">
    <property type="entry name" value="Pectin_lyase_fold/virulence"/>
</dbReference>
<evidence type="ECO:0000259" key="1">
    <source>
        <dbReference type="Pfam" id="PF13229"/>
    </source>
</evidence>
<dbReference type="InterPro" id="IPR057095">
    <property type="entry name" value="K1-lyase_Rider"/>
</dbReference>
<accession>A0ABW5DKY5</accession>
<feature type="domain" description="Right handed beta helix" evidence="1">
    <location>
        <begin position="246"/>
        <end position="402"/>
    </location>
</feature>
<dbReference type="InterPro" id="IPR012334">
    <property type="entry name" value="Pectin_lyas_fold"/>
</dbReference>
<dbReference type="RefSeq" id="WP_379874643.1">
    <property type="nucleotide sequence ID" value="NZ_JBHUIP010000003.1"/>
</dbReference>